<proteinExistence type="predicted"/>
<keyword evidence="3" id="KW-1185">Reference proteome</keyword>
<evidence type="ECO:0000313" key="2">
    <source>
        <dbReference type="EMBL" id="CAH1103720.1"/>
    </source>
</evidence>
<evidence type="ECO:0000313" key="3">
    <source>
        <dbReference type="Proteomes" id="UP001153636"/>
    </source>
</evidence>
<dbReference type="EMBL" id="OV651827">
    <property type="protein sequence ID" value="CAH1103720.1"/>
    <property type="molecule type" value="Genomic_DNA"/>
</dbReference>
<dbReference type="PANTHER" id="PTHR10773">
    <property type="entry name" value="DNA-DIRECTED RNA POLYMERASES I, II, AND III SUBUNIT RPABC2"/>
    <property type="match status" value="1"/>
</dbReference>
<organism evidence="2 3">
    <name type="scientific">Psylliodes chrysocephalus</name>
    <dbReference type="NCBI Taxonomy" id="3402493"/>
    <lineage>
        <taxon>Eukaryota</taxon>
        <taxon>Metazoa</taxon>
        <taxon>Ecdysozoa</taxon>
        <taxon>Arthropoda</taxon>
        <taxon>Hexapoda</taxon>
        <taxon>Insecta</taxon>
        <taxon>Pterygota</taxon>
        <taxon>Neoptera</taxon>
        <taxon>Endopterygota</taxon>
        <taxon>Coleoptera</taxon>
        <taxon>Polyphaga</taxon>
        <taxon>Cucujiformia</taxon>
        <taxon>Chrysomeloidea</taxon>
        <taxon>Chrysomelidae</taxon>
        <taxon>Galerucinae</taxon>
        <taxon>Alticini</taxon>
        <taxon>Psylliodes</taxon>
    </lineage>
</organism>
<feature type="region of interest" description="Disordered" evidence="1">
    <location>
        <begin position="129"/>
        <end position="161"/>
    </location>
</feature>
<dbReference type="Proteomes" id="UP001153636">
    <property type="component" value="Chromosome 15"/>
</dbReference>
<protein>
    <submittedName>
        <fullName evidence="2">Uncharacterized protein</fullName>
    </submittedName>
</protein>
<sequence>MGSRGKKIVSLVKEQNSEKLQNIKNTENQAQTKLQVGDIIDVGVCSNILKIVNVENIVEMDSNNEVLNDPDLKCYYLANNNDAGLLEIDNHNLLKDQLLFDKNGTVTDESTELPKINLVDYDSSSSNIDFDMSTKPKAQAKSNQRKLRRRSSEMSFNEGKEKISSDSEEYWSDLEKQVRKPVKKKSKLEKRKSRMIEKSYGKGKALQPNPCKTNCPNQCTLKFPEVVRQDIHEFYWGLGNSQRQRDWLLSCIKQVGIKRRRQEAETSRRHTTFKYVIPWNDVEHRVCQKFLLKTLDISQMTLRYTKNFLDWKQLSNEVLQPKKFKSVEGESIKITQVRSVYIEKNNSNVVIDYSYDGSDIKIMKIALPKKVNLKSKRLYSNKLCVTPIKKKNLEDLCKKNVIPRKYHQEYFNMNTSDKISDVLPETDQEDEVEELKDQ</sequence>
<accession>A0A9P0CPV4</accession>
<dbReference type="OrthoDB" id="2499658at2759"/>
<evidence type="ECO:0000256" key="1">
    <source>
        <dbReference type="SAM" id="MobiDB-lite"/>
    </source>
</evidence>
<reference evidence="2" key="1">
    <citation type="submission" date="2022-01" db="EMBL/GenBank/DDBJ databases">
        <authorList>
            <person name="King R."/>
        </authorList>
    </citation>
    <scope>NUCLEOTIDE SEQUENCE</scope>
</reference>
<name>A0A9P0CPV4_9CUCU</name>
<dbReference type="PANTHER" id="PTHR10773:SF19">
    <property type="match status" value="1"/>
</dbReference>
<gene>
    <name evidence="2" type="ORF">PSYICH_LOCUS4812</name>
</gene>
<dbReference type="AlphaFoldDB" id="A0A9P0CPV4"/>